<name>A0A6J4I7B7_9MICC</name>
<dbReference type="InterPro" id="IPR012337">
    <property type="entry name" value="RNaseH-like_sf"/>
</dbReference>
<dbReference type="GO" id="GO:0003676">
    <property type="term" value="F:nucleic acid binding"/>
    <property type="evidence" value="ECO:0007669"/>
    <property type="project" value="InterPro"/>
</dbReference>
<organism evidence="1">
    <name type="scientific">uncultured Arthrobacter sp</name>
    <dbReference type="NCBI Taxonomy" id="114050"/>
    <lineage>
        <taxon>Bacteria</taxon>
        <taxon>Bacillati</taxon>
        <taxon>Actinomycetota</taxon>
        <taxon>Actinomycetes</taxon>
        <taxon>Micrococcales</taxon>
        <taxon>Micrococcaceae</taxon>
        <taxon>Arthrobacter</taxon>
        <taxon>environmental samples</taxon>
    </lineage>
</organism>
<proteinExistence type="predicted"/>
<gene>
    <name evidence="1" type="ORF">AVDCRST_MAG83-1709</name>
</gene>
<evidence type="ECO:0000313" key="1">
    <source>
        <dbReference type="EMBL" id="CAA9242403.1"/>
    </source>
</evidence>
<dbReference type="EMBL" id="CADCTE010000099">
    <property type="protein sequence ID" value="CAA9242403.1"/>
    <property type="molecule type" value="Genomic_DNA"/>
</dbReference>
<dbReference type="SUPFAM" id="SSF53098">
    <property type="entry name" value="Ribonuclease H-like"/>
    <property type="match status" value="1"/>
</dbReference>
<reference evidence="1" key="1">
    <citation type="submission" date="2020-02" db="EMBL/GenBank/DDBJ databases">
        <authorList>
            <person name="Meier V. D."/>
        </authorList>
    </citation>
    <scope>NUCLEOTIDE SEQUENCE</scope>
    <source>
        <strain evidence="1">AVDCRST_MAG83</strain>
    </source>
</reference>
<accession>A0A6J4I7B7</accession>
<dbReference type="RefSeq" id="WP_294567591.1">
    <property type="nucleotide sequence ID" value="NZ_CADCTE010000099.1"/>
</dbReference>
<dbReference type="AlphaFoldDB" id="A0A6J4I7B7"/>
<sequence length="263" mass="29645">MTIADIAAKVTHKRELNILVYDIERMKGTAGVEFWSLSDFKHRRIHADDVIDWPRTICVAWRFLGDKRTEFASEWDDGPEDMHRRIWEAFDKADVTVGHNSKAFDEKHLNTGWRDLGMTPPSPSKPIDTLSAARARFGDESKTLDALCQRIGLAGKTDRYNVEVARAACDGDRAAQRKIRAYNIGDIDATEALYVTLLPWIKAHPHVAPNTGADNCPRCNSPKVRRNGTWTVHVWTYVALTCDDCGGHWKTTMQSRGPGVKTL</sequence>
<dbReference type="InterPro" id="IPR036397">
    <property type="entry name" value="RNaseH_sf"/>
</dbReference>
<protein>
    <submittedName>
        <fullName evidence="1">Uncharacterized protein</fullName>
    </submittedName>
</protein>
<dbReference type="Gene3D" id="3.30.420.10">
    <property type="entry name" value="Ribonuclease H-like superfamily/Ribonuclease H"/>
    <property type="match status" value="1"/>
</dbReference>